<evidence type="ECO:0000256" key="5">
    <source>
        <dbReference type="ARBA" id="ARBA00033172"/>
    </source>
</evidence>
<dbReference type="Gene3D" id="3.40.630.10">
    <property type="entry name" value="Zn peptidases"/>
    <property type="match status" value="1"/>
</dbReference>
<evidence type="ECO:0000256" key="2">
    <source>
        <dbReference type="ARBA" id="ARBA00022438"/>
    </source>
</evidence>
<dbReference type="GO" id="GO:0030145">
    <property type="term" value="F:manganese ion binding"/>
    <property type="evidence" value="ECO:0007669"/>
    <property type="project" value="InterPro"/>
</dbReference>
<evidence type="ECO:0000313" key="11">
    <source>
        <dbReference type="Proteomes" id="UP000250218"/>
    </source>
</evidence>
<keyword evidence="4" id="KW-0378">Hydrolase</keyword>
<dbReference type="GO" id="GO:0006508">
    <property type="term" value="P:proteolysis"/>
    <property type="evidence" value="ECO:0007669"/>
    <property type="project" value="UniProtKB-KW"/>
</dbReference>
<evidence type="ECO:0000259" key="9">
    <source>
        <dbReference type="Pfam" id="PF00883"/>
    </source>
</evidence>
<dbReference type="PANTHER" id="PTHR11963">
    <property type="entry name" value="LEUCINE AMINOPEPTIDASE-RELATED"/>
    <property type="match status" value="1"/>
</dbReference>
<feature type="domain" description="Cytosol aminopeptidase" evidence="9">
    <location>
        <begin position="146"/>
        <end position="433"/>
    </location>
</feature>
<name>A0A2Z4NDE4_9BACT</name>
<dbReference type="GO" id="GO:0005737">
    <property type="term" value="C:cytoplasm"/>
    <property type="evidence" value="ECO:0007669"/>
    <property type="project" value="InterPro"/>
</dbReference>
<comment type="function">
    <text evidence="6">Presumably involved in the processing and regular turnover of intracellular proteins. Catalyzes the removal of unsubstituted N-terminal amino acids from various peptides.</text>
</comment>
<comment type="similarity">
    <text evidence="1">Belongs to the peptidase M17 family.</text>
</comment>
<dbReference type="PANTHER" id="PTHR11963:SF23">
    <property type="entry name" value="CYTOSOL AMINOPEPTIDASE"/>
    <property type="match status" value="1"/>
</dbReference>
<keyword evidence="3" id="KW-0645">Protease</keyword>
<dbReference type="Proteomes" id="UP000250218">
    <property type="component" value="Chromosome"/>
</dbReference>
<evidence type="ECO:0000256" key="8">
    <source>
        <dbReference type="ARBA" id="ARBA00050061"/>
    </source>
</evidence>
<dbReference type="GO" id="GO:0070006">
    <property type="term" value="F:metalloaminopeptidase activity"/>
    <property type="evidence" value="ECO:0007669"/>
    <property type="project" value="InterPro"/>
</dbReference>
<dbReference type="InterPro" id="IPR011356">
    <property type="entry name" value="Leucine_aapep/pepB"/>
</dbReference>
<evidence type="ECO:0000256" key="1">
    <source>
        <dbReference type="ARBA" id="ARBA00009528"/>
    </source>
</evidence>
<evidence type="ECO:0000313" key="10">
    <source>
        <dbReference type="EMBL" id="AWX69614.1"/>
    </source>
</evidence>
<dbReference type="PRINTS" id="PR00481">
    <property type="entry name" value="LAMNOPPTDASE"/>
</dbReference>
<reference evidence="11" key="1">
    <citation type="submission" date="2018-06" db="EMBL/GenBank/DDBJ databases">
        <title>Complete genome sequences of Mycoplasma anatis, M. anseris and M. cloacale type strains.</title>
        <authorList>
            <person name="Grozner D."/>
            <person name="Forro B."/>
            <person name="Sulyok K.M."/>
            <person name="Marton S."/>
            <person name="Kreizinger Z."/>
            <person name="Banyai K."/>
            <person name="Gyuranecz M."/>
        </authorList>
    </citation>
    <scope>NUCLEOTIDE SEQUENCE [LARGE SCALE GENOMIC DNA]</scope>
    <source>
        <strain evidence="11">ATCC 49234</strain>
    </source>
</reference>
<dbReference type="AlphaFoldDB" id="A0A2Z4NDE4"/>
<evidence type="ECO:0000256" key="3">
    <source>
        <dbReference type="ARBA" id="ARBA00022670"/>
    </source>
</evidence>
<proteinExistence type="inferred from homology"/>
<dbReference type="SUPFAM" id="SSF53187">
    <property type="entry name" value="Zn-dependent exopeptidases"/>
    <property type="match status" value="1"/>
</dbReference>
<protein>
    <recommendedName>
        <fullName evidence="7">Probable cytosol aminopeptidase</fullName>
    </recommendedName>
    <alternativeName>
        <fullName evidence="8">Leucine aminopeptidase</fullName>
    </alternativeName>
    <alternativeName>
        <fullName evidence="5">Leucyl aminopeptidase</fullName>
    </alternativeName>
</protein>
<dbReference type="Pfam" id="PF00883">
    <property type="entry name" value="Peptidase_M17"/>
    <property type="match status" value="1"/>
</dbReference>
<organism evidence="10 11">
    <name type="scientific">[Mycoplasma] anseris</name>
    <dbReference type="NCBI Taxonomy" id="92400"/>
    <lineage>
        <taxon>Bacteria</taxon>
        <taxon>Bacillati</taxon>
        <taxon>Mycoplasmatota</taxon>
        <taxon>Mycoplasmoidales</taxon>
        <taxon>Metamycoplasmataceae</taxon>
        <taxon>Metamycoplasma</taxon>
    </lineage>
</organism>
<accession>A0A2Z4NDE4</accession>
<gene>
    <name evidence="10" type="ORF">DP065_02565</name>
</gene>
<evidence type="ECO:0000256" key="6">
    <source>
        <dbReference type="ARBA" id="ARBA00049972"/>
    </source>
</evidence>
<dbReference type="InterPro" id="IPR000819">
    <property type="entry name" value="Peptidase_M17_C"/>
</dbReference>
<keyword evidence="2 10" id="KW-0031">Aminopeptidase</keyword>
<dbReference type="RefSeq" id="WP_033178601.1">
    <property type="nucleotide sequence ID" value="NZ_CP030140.1"/>
</dbReference>
<keyword evidence="11" id="KW-1185">Reference proteome</keyword>
<evidence type="ECO:0000256" key="4">
    <source>
        <dbReference type="ARBA" id="ARBA00022801"/>
    </source>
</evidence>
<evidence type="ECO:0000256" key="7">
    <source>
        <dbReference type="ARBA" id="ARBA00050021"/>
    </source>
</evidence>
<dbReference type="CDD" id="cd00433">
    <property type="entry name" value="Peptidase_M17"/>
    <property type="match status" value="1"/>
</dbReference>
<sequence length="453" mass="50681">MILKYDTKRNQDMLLKAVFEGQDCCTTVAKTANHITEYFDKNEAYIYISKDVKNYYSFLKVVDSIILSQRRNYQIDILSFASFFLSVEEVLRAFILQEAFHNEEIFSMKTASKKEEKNTISLYLADEKYHLFAEEYVILANAIKGARDLQITPPNIATSEKIAAKIEEEFSQNPALKVTVLKRKEIEKEQMNLLLAVNSGSSYEPRCVIVEYNGNPESKEKYVYVGKGICFDTGGYNTKGYHMDGMKFDMSGSVICAYAVKALAELKAKVNVSAIMMLTDNAIDTHATVPESVIKSMSGKTVEITDTDAEGRLVLADGLFYGATKLNASLLVDVATLTGTMTRALGKTYSGIYSTCDKNWEQFESAAKTAHERVWRMPLHEDFHKPNKLSKVADLNNYSTTELSDCNTAAMFLKEFTNNVPYIHCDVAGTADAKGIGFGVLVSTLVEFAKNQK</sequence>
<dbReference type="KEGG" id="mane:DP065_02565"/>
<dbReference type="EMBL" id="CP030140">
    <property type="protein sequence ID" value="AWX69614.1"/>
    <property type="molecule type" value="Genomic_DNA"/>
</dbReference>